<accession>A0A9Q0L1L4</accession>
<name>A0A9Q0L1L4_9MAGN</name>
<keyword evidence="6" id="KW-0249">Electron transport</keyword>
<comment type="similarity">
    <text evidence="2">Belongs to the complex I LYR family.</text>
</comment>
<keyword evidence="8" id="KW-0472">Membrane</keyword>
<gene>
    <name evidence="9" type="ORF">NE237_010961</name>
</gene>
<keyword evidence="7" id="KW-0496">Mitochondrion</keyword>
<evidence type="ECO:0000256" key="5">
    <source>
        <dbReference type="ARBA" id="ARBA00022792"/>
    </source>
</evidence>
<dbReference type="EMBL" id="JAMYWD010000002">
    <property type="protein sequence ID" value="KAJ4980181.1"/>
    <property type="molecule type" value="Genomic_DNA"/>
</dbReference>
<dbReference type="GO" id="GO:0006979">
    <property type="term" value="P:response to oxidative stress"/>
    <property type="evidence" value="ECO:0007669"/>
    <property type="project" value="TreeGrafter"/>
</dbReference>
<comment type="subcellular location">
    <subcellularLocation>
        <location evidence="1">Mitochondrion inner membrane</location>
        <topology evidence="1">Peripheral membrane protein</topology>
        <orientation evidence="1">Matrix side</orientation>
    </subcellularLocation>
</comment>
<evidence type="ECO:0000313" key="9">
    <source>
        <dbReference type="EMBL" id="KAJ4980181.1"/>
    </source>
</evidence>
<sequence length="243" mass="26945">MPKLVPYKDPPYDLSLPKVSESKRSAIVASDMVPKRIARVPPRGIFPLSEDLSHLGIIVPPPPTPASFPFLLDIQNLCHHSAGIVDLCSQAHMTLPLTPSTSSTASSKAVGRQTIQIPQPKAEILHSRETEFAGEACRSIPTIMDIYYLEDVVTKSELRSSVSAEIRKNAHVKDPKVIDMLLFKAAEELGNIVQHAKQRHHIIGQYVVKWDPELEGIESKDYTEYDITVSVALVFSFLVCQVK</sequence>
<evidence type="ECO:0000256" key="8">
    <source>
        <dbReference type="ARBA" id="ARBA00023136"/>
    </source>
</evidence>
<protein>
    <submittedName>
        <fullName evidence="9">Uncharacterized protein</fullName>
    </submittedName>
</protein>
<dbReference type="OrthoDB" id="14535at2759"/>
<keyword evidence="4" id="KW-0679">Respiratory chain</keyword>
<evidence type="ECO:0000256" key="2">
    <source>
        <dbReference type="ARBA" id="ARBA00009508"/>
    </source>
</evidence>
<dbReference type="PANTHER" id="PTHR12964">
    <property type="entry name" value="NADH-UBIQUINONE OXIDOREDUCTASE B14 SUBUNIT"/>
    <property type="match status" value="1"/>
</dbReference>
<evidence type="ECO:0000256" key="1">
    <source>
        <dbReference type="ARBA" id="ARBA00004443"/>
    </source>
</evidence>
<dbReference type="InterPro" id="IPR045299">
    <property type="entry name" value="Complex1_LYR_NDUFA6_LYRM6"/>
</dbReference>
<dbReference type="PANTHER" id="PTHR12964:SF0">
    <property type="entry name" value="NADH DEHYDROGENASE [UBIQUINONE] 1 ALPHA SUBCOMPLEX SUBUNIT 6"/>
    <property type="match status" value="1"/>
</dbReference>
<proteinExistence type="inferred from homology"/>
<evidence type="ECO:0000256" key="7">
    <source>
        <dbReference type="ARBA" id="ARBA00023128"/>
    </source>
</evidence>
<dbReference type="AlphaFoldDB" id="A0A9Q0L1L4"/>
<evidence type="ECO:0000256" key="6">
    <source>
        <dbReference type="ARBA" id="ARBA00022982"/>
    </source>
</evidence>
<evidence type="ECO:0000256" key="3">
    <source>
        <dbReference type="ARBA" id="ARBA00022448"/>
    </source>
</evidence>
<dbReference type="Proteomes" id="UP001141806">
    <property type="component" value="Unassembled WGS sequence"/>
</dbReference>
<dbReference type="CDD" id="cd20266">
    <property type="entry name" value="Complex1_LYR_NDUFA6_LYRM6"/>
    <property type="match status" value="1"/>
</dbReference>
<keyword evidence="3" id="KW-0813">Transport</keyword>
<dbReference type="GO" id="GO:0045271">
    <property type="term" value="C:respiratory chain complex I"/>
    <property type="evidence" value="ECO:0007669"/>
    <property type="project" value="InterPro"/>
</dbReference>
<dbReference type="GO" id="GO:0005743">
    <property type="term" value="C:mitochondrial inner membrane"/>
    <property type="evidence" value="ECO:0007669"/>
    <property type="project" value="UniProtKB-SubCell"/>
</dbReference>
<evidence type="ECO:0000256" key="4">
    <source>
        <dbReference type="ARBA" id="ARBA00022660"/>
    </source>
</evidence>
<comment type="caution">
    <text evidence="9">The sequence shown here is derived from an EMBL/GenBank/DDBJ whole genome shotgun (WGS) entry which is preliminary data.</text>
</comment>
<evidence type="ECO:0000313" key="10">
    <source>
        <dbReference type="Proteomes" id="UP001141806"/>
    </source>
</evidence>
<keyword evidence="10" id="KW-1185">Reference proteome</keyword>
<organism evidence="9 10">
    <name type="scientific">Protea cynaroides</name>
    <dbReference type="NCBI Taxonomy" id="273540"/>
    <lineage>
        <taxon>Eukaryota</taxon>
        <taxon>Viridiplantae</taxon>
        <taxon>Streptophyta</taxon>
        <taxon>Embryophyta</taxon>
        <taxon>Tracheophyta</taxon>
        <taxon>Spermatophyta</taxon>
        <taxon>Magnoliopsida</taxon>
        <taxon>Proteales</taxon>
        <taxon>Proteaceae</taxon>
        <taxon>Protea</taxon>
    </lineage>
</organism>
<reference evidence="9" key="1">
    <citation type="journal article" date="2023" name="Plant J.">
        <title>The genome of the king protea, Protea cynaroides.</title>
        <authorList>
            <person name="Chang J."/>
            <person name="Duong T.A."/>
            <person name="Schoeman C."/>
            <person name="Ma X."/>
            <person name="Roodt D."/>
            <person name="Barker N."/>
            <person name="Li Z."/>
            <person name="Van de Peer Y."/>
            <person name="Mizrachi E."/>
        </authorList>
    </citation>
    <scope>NUCLEOTIDE SEQUENCE</scope>
    <source>
        <tissue evidence="9">Young leaves</tissue>
    </source>
</reference>
<dbReference type="InterPro" id="IPR016488">
    <property type="entry name" value="NADH_Ub_cplx-1_asu_su-6"/>
</dbReference>
<keyword evidence="5" id="KW-0999">Mitochondrion inner membrane</keyword>